<dbReference type="GO" id="GO:0003700">
    <property type="term" value="F:DNA-binding transcription factor activity"/>
    <property type="evidence" value="ECO:0007669"/>
    <property type="project" value="InterPro"/>
</dbReference>
<keyword evidence="1" id="KW-0805">Transcription regulation</keyword>
<evidence type="ECO:0000256" key="2">
    <source>
        <dbReference type="ARBA" id="ARBA00023125"/>
    </source>
</evidence>
<evidence type="ECO:0000256" key="3">
    <source>
        <dbReference type="ARBA" id="ARBA00023163"/>
    </source>
</evidence>
<keyword evidence="3" id="KW-0804">Transcription</keyword>
<sequence length="488" mass="53556">MKEKATLYEYVYRHLAGDIERGTLRYGDKLPSMHDLCERYRVGIRTIRDVQSTLKAEGYIVVEERKRAIVVYRPPDGADDRGIRSLLARRDAVSDCYRTLELVMPPLFFLSARSCSDEDLHGFARDAARVERGQHAEDWRLARSSAVLHGLLEKTGNPLFASCYASLERMARVPVIAGFDSPFSCRPVAEVDEGVLSWMLASLELRDADEVQRRFGLMYRGAGACVDAYLDKLEAACPPAAEEGESSSYAWNAKAGLEFVHGQIARTLVERITRGEFADGQMLPSIADLAAAYGVSHSTVQKAYGMLNAIGIAQTVNGLGTRVHLGSASFPAHWLEDLSFRRDVGTYVHALQMLCAVLPPALSATAPRIDAVADAVQRALAGEEGDWAVSKSLMAGFIGCVEPVALRTILQELNDLLRWGRFFMLFAASKASADALLSLAHAAYGQARAGDAEGFSRSMTSYYRLMLQAVLAFLEKAGMMETELVLIP</sequence>
<dbReference type="SMART" id="SM00345">
    <property type="entry name" value="HTH_GNTR"/>
    <property type="match status" value="2"/>
</dbReference>
<reference evidence="5 6" key="1">
    <citation type="submission" date="2020-10" db="EMBL/GenBank/DDBJ databases">
        <title>Eggerthella sp. nov., isolated from human feces.</title>
        <authorList>
            <person name="Yajun G."/>
        </authorList>
    </citation>
    <scope>NUCLEOTIDE SEQUENCE [LARGE SCALE GENOMIC DNA]</scope>
    <source>
        <strain evidence="5 6">HF-1101</strain>
    </source>
</reference>
<protein>
    <submittedName>
        <fullName evidence="5">GntR family transcriptional regulator</fullName>
    </submittedName>
</protein>
<dbReference type="Gene3D" id="1.10.10.10">
    <property type="entry name" value="Winged helix-like DNA-binding domain superfamily/Winged helix DNA-binding domain"/>
    <property type="match status" value="2"/>
</dbReference>
<feature type="domain" description="HTH gntR-type" evidence="4">
    <location>
        <begin position="5"/>
        <end position="74"/>
    </location>
</feature>
<dbReference type="AlphaFoldDB" id="A0A6L7INC9"/>
<dbReference type="CDD" id="cd07377">
    <property type="entry name" value="WHTH_GntR"/>
    <property type="match status" value="2"/>
</dbReference>
<dbReference type="Proteomes" id="UP000478463">
    <property type="component" value="Chromosome"/>
</dbReference>
<proteinExistence type="predicted"/>
<dbReference type="PANTHER" id="PTHR43537:SF5">
    <property type="entry name" value="UXU OPERON TRANSCRIPTIONAL REGULATOR"/>
    <property type="match status" value="1"/>
</dbReference>
<evidence type="ECO:0000256" key="1">
    <source>
        <dbReference type="ARBA" id="ARBA00023015"/>
    </source>
</evidence>
<dbReference type="PROSITE" id="PS50949">
    <property type="entry name" value="HTH_GNTR"/>
    <property type="match status" value="2"/>
</dbReference>
<dbReference type="SUPFAM" id="SSF46785">
    <property type="entry name" value="Winged helix' DNA-binding domain"/>
    <property type="match status" value="2"/>
</dbReference>
<dbReference type="InterPro" id="IPR036390">
    <property type="entry name" value="WH_DNA-bd_sf"/>
</dbReference>
<dbReference type="Pfam" id="PF00392">
    <property type="entry name" value="GntR"/>
    <property type="match status" value="2"/>
</dbReference>
<name>A0A6L7INC9_9ACTN</name>
<dbReference type="GO" id="GO:0003677">
    <property type="term" value="F:DNA binding"/>
    <property type="evidence" value="ECO:0007669"/>
    <property type="project" value="UniProtKB-KW"/>
</dbReference>
<dbReference type="KEGG" id="egd:GS424_017730"/>
<dbReference type="InterPro" id="IPR000524">
    <property type="entry name" value="Tscrpt_reg_HTH_GntR"/>
</dbReference>
<dbReference type="EMBL" id="CP063310">
    <property type="protein sequence ID" value="QOS68287.1"/>
    <property type="molecule type" value="Genomic_DNA"/>
</dbReference>
<keyword evidence="2" id="KW-0238">DNA-binding</keyword>
<dbReference type="PANTHER" id="PTHR43537">
    <property type="entry name" value="TRANSCRIPTIONAL REGULATOR, GNTR FAMILY"/>
    <property type="match status" value="1"/>
</dbReference>
<evidence type="ECO:0000313" key="5">
    <source>
        <dbReference type="EMBL" id="QOS68287.1"/>
    </source>
</evidence>
<organism evidence="5 6">
    <name type="scientific">Eggerthella guodeyinii</name>
    <dbReference type="NCBI Taxonomy" id="2690837"/>
    <lineage>
        <taxon>Bacteria</taxon>
        <taxon>Bacillati</taxon>
        <taxon>Actinomycetota</taxon>
        <taxon>Coriobacteriia</taxon>
        <taxon>Eggerthellales</taxon>
        <taxon>Eggerthellaceae</taxon>
        <taxon>Eggerthella</taxon>
    </lineage>
</organism>
<dbReference type="RefSeq" id="WP_160940840.1">
    <property type="nucleotide sequence ID" value="NZ_CP063310.1"/>
</dbReference>
<gene>
    <name evidence="5" type="ORF">GS424_017730</name>
</gene>
<evidence type="ECO:0000313" key="6">
    <source>
        <dbReference type="Proteomes" id="UP000478463"/>
    </source>
</evidence>
<dbReference type="InterPro" id="IPR036388">
    <property type="entry name" value="WH-like_DNA-bd_sf"/>
</dbReference>
<evidence type="ECO:0000259" key="4">
    <source>
        <dbReference type="PROSITE" id="PS50949"/>
    </source>
</evidence>
<feature type="domain" description="HTH gntR-type" evidence="4">
    <location>
        <begin position="258"/>
        <end position="326"/>
    </location>
</feature>
<accession>A0A6L7INC9</accession>